<accession>A0A0P8YGW2</accession>
<dbReference type="AlphaFoldDB" id="A0A0P8YGW2"/>
<keyword evidence="3" id="KW-1185">Reference proteome</keyword>
<dbReference type="Pfam" id="PF26226">
    <property type="entry name" value="DUF8052"/>
    <property type="match status" value="1"/>
</dbReference>
<reference evidence="2 3" key="1">
    <citation type="submission" date="2015-09" db="EMBL/GenBank/DDBJ databases">
        <title>Genome sequence of Oxobacter pfennigii DSM 3222.</title>
        <authorList>
            <person name="Poehlein A."/>
            <person name="Bengelsdorf F.R."/>
            <person name="Schiel-Bengelsdorf B."/>
            <person name="Duerre P."/>
            <person name="Daniel R."/>
        </authorList>
    </citation>
    <scope>NUCLEOTIDE SEQUENCE [LARGE SCALE GENOMIC DNA]</scope>
    <source>
        <strain evidence="2 3">DSM 3222</strain>
    </source>
</reference>
<evidence type="ECO:0000313" key="2">
    <source>
        <dbReference type="EMBL" id="KPU46315.1"/>
    </source>
</evidence>
<protein>
    <recommendedName>
        <fullName evidence="1">DUF8052 domain-containing protein</fullName>
    </recommendedName>
</protein>
<sequence>MDCKEYLNMLSEKYKGYFDVNRDFVLLDYKLDIFAQYKAKSHRYFLNKSLSLDSYENFEYCLVKCFDEGINIKGPDEFTSYLIKAAEDIVKPNSSHMSSCLTGVIVSPKSFAPDVIKKAEKFRYSKDFLFTLKGWCDIRLILADLEGNAVYTNKAGREVKDNYIPFL</sequence>
<comment type="caution">
    <text evidence="2">The sequence shown here is derived from an EMBL/GenBank/DDBJ whole genome shotgun (WGS) entry which is preliminary data.</text>
</comment>
<dbReference type="EMBL" id="LKET01000006">
    <property type="protein sequence ID" value="KPU46315.1"/>
    <property type="molecule type" value="Genomic_DNA"/>
</dbReference>
<evidence type="ECO:0000259" key="1">
    <source>
        <dbReference type="Pfam" id="PF26226"/>
    </source>
</evidence>
<dbReference type="Proteomes" id="UP000050326">
    <property type="component" value="Unassembled WGS sequence"/>
</dbReference>
<gene>
    <name evidence="2" type="ORF">OXPF_00430</name>
</gene>
<organism evidence="2 3">
    <name type="scientific">Oxobacter pfennigii</name>
    <dbReference type="NCBI Taxonomy" id="36849"/>
    <lineage>
        <taxon>Bacteria</taxon>
        <taxon>Bacillati</taxon>
        <taxon>Bacillota</taxon>
        <taxon>Clostridia</taxon>
        <taxon>Eubacteriales</taxon>
        <taxon>Clostridiaceae</taxon>
        <taxon>Oxobacter</taxon>
    </lineage>
</organism>
<feature type="domain" description="DUF8052" evidence="1">
    <location>
        <begin position="4"/>
        <end position="163"/>
    </location>
</feature>
<name>A0A0P8YGW2_9CLOT</name>
<evidence type="ECO:0000313" key="3">
    <source>
        <dbReference type="Proteomes" id="UP000050326"/>
    </source>
</evidence>
<dbReference type="RefSeq" id="WP_054873208.1">
    <property type="nucleotide sequence ID" value="NZ_LKET01000006.1"/>
</dbReference>
<dbReference type="OrthoDB" id="2836917at2"/>
<dbReference type="InterPro" id="IPR058365">
    <property type="entry name" value="DUF8052"/>
</dbReference>
<proteinExistence type="predicted"/>
<dbReference type="STRING" id="36849.OXPF_00430"/>